<comment type="pathway">
    <text evidence="2 13">Glycolipid biosynthesis; lipid IV(A) biosynthesis; lipid IV(A) from (3R)-3-hydroxytetradecanoyl-[acyl-carrier-protein] and UDP-N-acetyl-alpha-D-glucosamine: step 6/6.</text>
</comment>
<evidence type="ECO:0000256" key="8">
    <source>
        <dbReference type="ARBA" id="ARBA00022741"/>
    </source>
</evidence>
<dbReference type="EC" id="2.7.1.130" evidence="3 13"/>
<evidence type="ECO:0000256" key="4">
    <source>
        <dbReference type="ARBA" id="ARBA00016436"/>
    </source>
</evidence>
<dbReference type="GO" id="GO:0005524">
    <property type="term" value="F:ATP binding"/>
    <property type="evidence" value="ECO:0007669"/>
    <property type="project" value="UniProtKB-UniRule"/>
</dbReference>
<organism evidence="15 16">
    <name type="scientific">Pseudopedobacter saltans</name>
    <dbReference type="NCBI Taxonomy" id="151895"/>
    <lineage>
        <taxon>Bacteria</taxon>
        <taxon>Pseudomonadati</taxon>
        <taxon>Bacteroidota</taxon>
        <taxon>Sphingobacteriia</taxon>
        <taxon>Sphingobacteriales</taxon>
        <taxon>Sphingobacteriaceae</taxon>
        <taxon>Pseudopedobacter</taxon>
    </lineage>
</organism>
<keyword evidence="9 13" id="KW-0418">Kinase</keyword>
<dbReference type="PANTHER" id="PTHR42724">
    <property type="entry name" value="TETRAACYLDISACCHARIDE 4'-KINASE"/>
    <property type="match status" value="1"/>
</dbReference>
<dbReference type="EMBL" id="QFOI01000164">
    <property type="protein sequence ID" value="PZP48346.1"/>
    <property type="molecule type" value="Genomic_DNA"/>
</dbReference>
<dbReference type="GO" id="GO:0009029">
    <property type="term" value="F:lipid-A 4'-kinase activity"/>
    <property type="evidence" value="ECO:0007669"/>
    <property type="project" value="UniProtKB-UniRule"/>
</dbReference>
<keyword evidence="14" id="KW-0812">Transmembrane</keyword>
<evidence type="ECO:0000256" key="1">
    <source>
        <dbReference type="ARBA" id="ARBA00002274"/>
    </source>
</evidence>
<protein>
    <recommendedName>
        <fullName evidence="4 13">Tetraacyldisaccharide 4'-kinase</fullName>
        <ecNumber evidence="3 13">2.7.1.130</ecNumber>
    </recommendedName>
    <alternativeName>
        <fullName evidence="12 13">Lipid A 4'-kinase</fullName>
    </alternativeName>
</protein>
<evidence type="ECO:0000313" key="15">
    <source>
        <dbReference type="EMBL" id="PZP48346.1"/>
    </source>
</evidence>
<dbReference type="AlphaFoldDB" id="A0A2W5GRA2"/>
<keyword evidence="8 13" id="KW-0547">Nucleotide-binding</keyword>
<dbReference type="GO" id="GO:0009244">
    <property type="term" value="P:lipopolysaccharide core region biosynthetic process"/>
    <property type="evidence" value="ECO:0007669"/>
    <property type="project" value="TreeGrafter"/>
</dbReference>
<keyword evidence="7 13" id="KW-0808">Transferase</keyword>
<dbReference type="NCBIfam" id="TIGR00682">
    <property type="entry name" value="lpxK"/>
    <property type="match status" value="1"/>
</dbReference>
<keyword evidence="10 13" id="KW-0067">ATP-binding</keyword>
<dbReference type="PANTHER" id="PTHR42724:SF1">
    <property type="entry name" value="TETRAACYLDISACCHARIDE 4'-KINASE, MITOCHONDRIAL-RELATED"/>
    <property type="match status" value="1"/>
</dbReference>
<keyword evidence="5 13" id="KW-0444">Lipid biosynthesis</keyword>
<evidence type="ECO:0000256" key="14">
    <source>
        <dbReference type="SAM" id="Phobius"/>
    </source>
</evidence>
<evidence type="ECO:0000256" key="9">
    <source>
        <dbReference type="ARBA" id="ARBA00022777"/>
    </source>
</evidence>
<dbReference type="SUPFAM" id="SSF52540">
    <property type="entry name" value="P-loop containing nucleoside triphosphate hydrolases"/>
    <property type="match status" value="1"/>
</dbReference>
<feature type="binding site" evidence="13">
    <location>
        <begin position="53"/>
        <end position="60"/>
    </location>
    <ligand>
        <name>ATP</name>
        <dbReference type="ChEBI" id="CHEBI:30616"/>
    </ligand>
</feature>
<dbReference type="InterPro" id="IPR027417">
    <property type="entry name" value="P-loop_NTPase"/>
</dbReference>
<evidence type="ECO:0000256" key="11">
    <source>
        <dbReference type="ARBA" id="ARBA00023098"/>
    </source>
</evidence>
<gene>
    <name evidence="13 15" type="primary">lpxK</name>
    <name evidence="15" type="ORF">DI598_10060</name>
</gene>
<feature type="transmembrane region" description="Helical" evidence="14">
    <location>
        <begin position="12"/>
        <end position="31"/>
    </location>
</feature>
<comment type="function">
    <text evidence="1 13">Transfers the gamma-phosphate of ATP to the 4'-position of a tetraacyldisaccharide 1-phosphate intermediate (termed DS-1-P) to form tetraacyldisaccharide 1,4'-bis-phosphate (lipid IVA).</text>
</comment>
<evidence type="ECO:0000256" key="7">
    <source>
        <dbReference type="ARBA" id="ARBA00022679"/>
    </source>
</evidence>
<dbReference type="UniPathway" id="UPA00359">
    <property type="reaction ID" value="UER00482"/>
</dbReference>
<keyword evidence="11 13" id="KW-0443">Lipid metabolism</keyword>
<sequence length="358" mass="40987">MHSPKTISAIRFLFFPFAFLYGIVIHIRNFLFDKKVLKSNHFSTPTICVGNLSVGGTGKTPMTEMLLSFFEKKYKTATLSRGYKRKTKGFLIANENTTALEIGDEPMQFHQNFPQAIVSVCEDRSFAIQQLEQHPNKPDLIILDDAMQHRKVTADCHILLSDYSNLYVNDFFLPVGSLRDQRSSADRANIIVVTKCPSNLGLGEKKSIEKKIKLLPNQQLFFSSISYGTPYNIFTKEEFNISQNDMVIAIAGIANPQPYFDYVDRLTENTEKVALTDHYEFSEQNIFDLFSKHKKVGKKEDIVYLVTEKDAVKIHSYQQVFINLSARIYVLPINCVILYNESDNFYRKIIAALDNIDN</sequence>
<evidence type="ECO:0000256" key="2">
    <source>
        <dbReference type="ARBA" id="ARBA00004870"/>
    </source>
</evidence>
<evidence type="ECO:0000256" key="3">
    <source>
        <dbReference type="ARBA" id="ARBA00012071"/>
    </source>
</evidence>
<keyword evidence="6 13" id="KW-0441">Lipid A biosynthesis</keyword>
<evidence type="ECO:0000256" key="10">
    <source>
        <dbReference type="ARBA" id="ARBA00022840"/>
    </source>
</evidence>
<dbReference type="InterPro" id="IPR003758">
    <property type="entry name" value="LpxK"/>
</dbReference>
<proteinExistence type="inferred from homology"/>
<comment type="catalytic activity">
    <reaction evidence="13">
        <text>a lipid A disaccharide + ATP = a lipid IVA + ADP + H(+)</text>
        <dbReference type="Rhea" id="RHEA:67840"/>
        <dbReference type="ChEBI" id="CHEBI:15378"/>
        <dbReference type="ChEBI" id="CHEBI:30616"/>
        <dbReference type="ChEBI" id="CHEBI:176343"/>
        <dbReference type="ChEBI" id="CHEBI:176425"/>
        <dbReference type="ChEBI" id="CHEBI:456216"/>
        <dbReference type="EC" id="2.7.1.130"/>
    </reaction>
</comment>
<dbReference type="GO" id="GO:0005886">
    <property type="term" value="C:plasma membrane"/>
    <property type="evidence" value="ECO:0007669"/>
    <property type="project" value="TreeGrafter"/>
</dbReference>
<accession>A0A2W5GRA2</accession>
<comment type="caution">
    <text evidence="15">The sequence shown here is derived from an EMBL/GenBank/DDBJ whole genome shotgun (WGS) entry which is preliminary data.</text>
</comment>
<name>A0A2W5GRA2_9SPHI</name>
<dbReference type="Proteomes" id="UP000249645">
    <property type="component" value="Unassembled WGS sequence"/>
</dbReference>
<evidence type="ECO:0000256" key="13">
    <source>
        <dbReference type="HAMAP-Rule" id="MF_00409"/>
    </source>
</evidence>
<evidence type="ECO:0000256" key="6">
    <source>
        <dbReference type="ARBA" id="ARBA00022556"/>
    </source>
</evidence>
<reference evidence="15 16" key="1">
    <citation type="submission" date="2017-11" db="EMBL/GenBank/DDBJ databases">
        <title>Infants hospitalized years apart are colonized by the same room-sourced microbial strains.</title>
        <authorList>
            <person name="Brooks B."/>
            <person name="Olm M.R."/>
            <person name="Firek B.A."/>
            <person name="Baker R."/>
            <person name="Thomas B.C."/>
            <person name="Morowitz M.J."/>
            <person name="Banfield J.F."/>
        </authorList>
    </citation>
    <scope>NUCLEOTIDE SEQUENCE [LARGE SCALE GENOMIC DNA]</scope>
    <source>
        <strain evidence="15">S2_009_000_R2_76</strain>
    </source>
</reference>
<keyword evidence="14" id="KW-1133">Transmembrane helix</keyword>
<comment type="similarity">
    <text evidence="13">Belongs to the LpxK family.</text>
</comment>
<evidence type="ECO:0000256" key="12">
    <source>
        <dbReference type="ARBA" id="ARBA00029757"/>
    </source>
</evidence>
<dbReference type="Pfam" id="PF02606">
    <property type="entry name" value="LpxK"/>
    <property type="match status" value="1"/>
</dbReference>
<evidence type="ECO:0000313" key="16">
    <source>
        <dbReference type="Proteomes" id="UP000249645"/>
    </source>
</evidence>
<dbReference type="HAMAP" id="MF_00409">
    <property type="entry name" value="LpxK"/>
    <property type="match status" value="1"/>
</dbReference>
<keyword evidence="14" id="KW-0472">Membrane</keyword>
<dbReference type="GO" id="GO:0009245">
    <property type="term" value="P:lipid A biosynthetic process"/>
    <property type="evidence" value="ECO:0007669"/>
    <property type="project" value="UniProtKB-UniRule"/>
</dbReference>
<evidence type="ECO:0000256" key="5">
    <source>
        <dbReference type="ARBA" id="ARBA00022516"/>
    </source>
</evidence>